<evidence type="ECO:0000313" key="1">
    <source>
        <dbReference type="EMBL" id="UYO62417.1"/>
    </source>
</evidence>
<dbReference type="Gene3D" id="3.90.226.10">
    <property type="entry name" value="2-enoyl-CoA Hydratase, Chain A, domain 1"/>
    <property type="match status" value="1"/>
</dbReference>
<dbReference type="SUPFAM" id="SSF52096">
    <property type="entry name" value="ClpP/crotonase"/>
    <property type="match status" value="1"/>
</dbReference>
<keyword evidence="2" id="KW-1185">Reference proteome</keyword>
<name>A0ABY6HDJ2_9FIRM</name>
<dbReference type="InterPro" id="IPR002825">
    <property type="entry name" value="Pept_S49_ser-pept_pro"/>
</dbReference>
<dbReference type="PANTHER" id="PTHR35984:SF1">
    <property type="entry name" value="PERIPLASMIC SERINE PROTEASE"/>
    <property type="match status" value="1"/>
</dbReference>
<gene>
    <name evidence="1" type="ORF">LNN31_16755</name>
</gene>
<dbReference type="Pfam" id="PF01972">
    <property type="entry name" value="SDH_protease"/>
    <property type="match status" value="1"/>
</dbReference>
<sequence>MSSPQIITFIHNALNQKLDEIESHFKSDMIYINGPISDDLLGVFLECVEELIEDKNEEHDGKLLIMLTTTGGSAEVVERLVNICRAQYNEVNFLVPDYAYSAGTIFCMSGDSIYMDYSSVLGPIDPQVMNKDGKYVAALGYLDKMREFVEKSKDQQLSEAEFLMLREMDLAELRSFEQAVELTTDLLKDWLVRYKFKNWDRHSDDTAVTEEDKVERAVEIAQKLADYKEWKTHGRPLNIETLTNLKLKIEDYSDDDKLRPLIRDYYNYAQQYMGLIGYGGFIHTRRHI</sequence>
<dbReference type="EMBL" id="CP087994">
    <property type="protein sequence ID" value="UYO62417.1"/>
    <property type="molecule type" value="Genomic_DNA"/>
</dbReference>
<dbReference type="PANTHER" id="PTHR35984">
    <property type="entry name" value="PERIPLASMIC SERINE PROTEASE"/>
    <property type="match status" value="1"/>
</dbReference>
<dbReference type="RefSeq" id="WP_228881635.1">
    <property type="nucleotide sequence ID" value="NZ_CABIIK010000037.1"/>
</dbReference>
<dbReference type="InterPro" id="IPR029045">
    <property type="entry name" value="ClpP/crotonase-like_dom_sf"/>
</dbReference>
<evidence type="ECO:0008006" key="3">
    <source>
        <dbReference type="Google" id="ProtNLM"/>
    </source>
</evidence>
<evidence type="ECO:0000313" key="2">
    <source>
        <dbReference type="Proteomes" id="UP001163550"/>
    </source>
</evidence>
<proteinExistence type="predicted"/>
<reference evidence="1" key="1">
    <citation type="submission" date="2021-11" db="EMBL/GenBank/DDBJ databases">
        <title>Isoprene-degrading acetogen.</title>
        <authorList>
            <person name="Yang Y."/>
            <person name="Jin H."/>
            <person name="Yan J."/>
        </authorList>
    </citation>
    <scope>NUCLEOTIDE SEQUENCE</scope>
    <source>
        <strain evidence="1">Berkeley</strain>
    </source>
</reference>
<organism evidence="1 2">
    <name type="scientific">Acetobacterium wieringae</name>
    <dbReference type="NCBI Taxonomy" id="52694"/>
    <lineage>
        <taxon>Bacteria</taxon>
        <taxon>Bacillati</taxon>
        <taxon>Bacillota</taxon>
        <taxon>Clostridia</taxon>
        <taxon>Eubacteriales</taxon>
        <taxon>Eubacteriaceae</taxon>
        <taxon>Acetobacterium</taxon>
    </lineage>
</organism>
<protein>
    <recommendedName>
        <fullName evidence="3">Serine dehydrogenasease</fullName>
    </recommendedName>
</protein>
<accession>A0ABY6HDJ2</accession>
<dbReference type="Proteomes" id="UP001163550">
    <property type="component" value="Chromosome"/>
</dbReference>